<keyword evidence="4 8" id="KW-0812">Transmembrane</keyword>
<evidence type="ECO:0000313" key="11">
    <source>
        <dbReference type="Proteomes" id="UP000707356"/>
    </source>
</evidence>
<dbReference type="CDD" id="cd06423">
    <property type="entry name" value="CESA_like"/>
    <property type="match status" value="1"/>
</dbReference>
<dbReference type="AlphaFoldDB" id="A0A951P9Z6"/>
<comment type="subcellular location">
    <subcellularLocation>
        <location evidence="1">Membrane</location>
        <topology evidence="1">Multi-pass membrane protein</topology>
    </subcellularLocation>
</comment>
<evidence type="ECO:0000256" key="6">
    <source>
        <dbReference type="ARBA" id="ARBA00023136"/>
    </source>
</evidence>
<feature type="transmembrane region" description="Helical" evidence="8">
    <location>
        <begin position="428"/>
        <end position="451"/>
    </location>
</feature>
<feature type="region of interest" description="Disordered" evidence="7">
    <location>
        <begin position="476"/>
        <end position="495"/>
    </location>
</feature>
<evidence type="ECO:0000256" key="7">
    <source>
        <dbReference type="SAM" id="MobiDB-lite"/>
    </source>
</evidence>
<evidence type="ECO:0000256" key="4">
    <source>
        <dbReference type="ARBA" id="ARBA00022692"/>
    </source>
</evidence>
<evidence type="ECO:0000259" key="9">
    <source>
        <dbReference type="Pfam" id="PF13632"/>
    </source>
</evidence>
<dbReference type="InterPro" id="IPR029044">
    <property type="entry name" value="Nucleotide-diphossugar_trans"/>
</dbReference>
<dbReference type="PANTHER" id="PTHR43867">
    <property type="entry name" value="CELLULOSE SYNTHASE CATALYTIC SUBUNIT A [UDP-FORMING]"/>
    <property type="match status" value="1"/>
</dbReference>
<feature type="transmembrane region" description="Helical" evidence="8">
    <location>
        <begin position="12"/>
        <end position="29"/>
    </location>
</feature>
<dbReference type="InterPro" id="IPR050321">
    <property type="entry name" value="Glycosyltr_2/OpgH_subfam"/>
</dbReference>
<dbReference type="GO" id="GO:0016020">
    <property type="term" value="C:membrane"/>
    <property type="evidence" value="ECO:0007669"/>
    <property type="project" value="UniProtKB-SubCell"/>
</dbReference>
<feature type="transmembrane region" description="Helical" evidence="8">
    <location>
        <begin position="361"/>
        <end position="384"/>
    </location>
</feature>
<keyword evidence="2" id="KW-0328">Glycosyltransferase</keyword>
<evidence type="ECO:0000256" key="2">
    <source>
        <dbReference type="ARBA" id="ARBA00022676"/>
    </source>
</evidence>
<evidence type="ECO:0000256" key="3">
    <source>
        <dbReference type="ARBA" id="ARBA00022679"/>
    </source>
</evidence>
<feature type="transmembrane region" description="Helical" evidence="8">
    <location>
        <begin position="396"/>
        <end position="416"/>
    </location>
</feature>
<comment type="caution">
    <text evidence="10">The sequence shown here is derived from an EMBL/GenBank/DDBJ whole genome shotgun (WGS) entry which is preliminary data.</text>
</comment>
<dbReference type="EMBL" id="JAHHHV010000021">
    <property type="protein sequence ID" value="MBW4464814.1"/>
    <property type="molecule type" value="Genomic_DNA"/>
</dbReference>
<dbReference type="GO" id="GO:0016757">
    <property type="term" value="F:glycosyltransferase activity"/>
    <property type="evidence" value="ECO:0007669"/>
    <property type="project" value="UniProtKB-KW"/>
</dbReference>
<keyword evidence="3" id="KW-0808">Transferase</keyword>
<evidence type="ECO:0000256" key="1">
    <source>
        <dbReference type="ARBA" id="ARBA00004141"/>
    </source>
</evidence>
<evidence type="ECO:0000313" key="10">
    <source>
        <dbReference type="EMBL" id="MBW4464814.1"/>
    </source>
</evidence>
<feature type="transmembrane region" description="Helical" evidence="8">
    <location>
        <begin position="35"/>
        <end position="56"/>
    </location>
</feature>
<keyword evidence="6 8" id="KW-0472">Membrane</keyword>
<dbReference type="SUPFAM" id="SSF53448">
    <property type="entry name" value="Nucleotide-diphospho-sugar transferases"/>
    <property type="match status" value="1"/>
</dbReference>
<sequence length="495" mass="56889">MRKWSGEIHKAIISHLILIGIPTALFYGLRQSGWSLTGLHIAIATFYLFSAFMLLLESATAMFRRFATDDYKKDPRRLSQAYYQAKAKLGVGGARRPVPKAPVPKCSFLIAAYLPNEQDIILETLEHVLLNVQHPLGGLEVILAYNTPTDLPVEQALESLARHYPELQLLRVEGSRSKAENLNAAFELVSGEITCILDADHHPASDCFTRAWRWIDQGYDVVQGRSIIRNHRRNWLTQTIAVEFEMMYGIIHPAKSFLTDSSIFGGSNGYWRTSVLKQIRFNPVMLTEDIDASMRTLLKGYRILHDRSIISTELAPVDLYSFWFQRKRWAQGWLEVGLKYQQPVLHSNKLNLQQKVFWTYLLYYCEFYSLVAIQIIPLVFSLSLMQTRVPLAIEQYLWFSTLLSFFSGVVQTLITAKIGAVRYPIYYYLNHMLLLVPYIIFKNVIAIVGVYDHLRGYSSWKVTPRGQQPQYRSVLQQSSASEPVLQSQLQSHKRL</sequence>
<dbReference type="PANTHER" id="PTHR43867:SF2">
    <property type="entry name" value="CELLULOSE SYNTHASE CATALYTIC SUBUNIT A [UDP-FORMING]"/>
    <property type="match status" value="1"/>
</dbReference>
<gene>
    <name evidence="10" type="ORF">KME07_05155</name>
</gene>
<dbReference type="Pfam" id="PF13632">
    <property type="entry name" value="Glyco_trans_2_3"/>
    <property type="match status" value="1"/>
</dbReference>
<feature type="domain" description="Glycosyltransferase 2-like" evidence="9">
    <location>
        <begin position="195"/>
        <end position="396"/>
    </location>
</feature>
<accession>A0A951P9Z6</accession>
<reference evidence="10" key="1">
    <citation type="submission" date="2021-05" db="EMBL/GenBank/DDBJ databases">
        <authorList>
            <person name="Pietrasiak N."/>
            <person name="Ward R."/>
            <person name="Stajich J.E."/>
            <person name="Kurbessoian T."/>
        </authorList>
    </citation>
    <scope>NUCLEOTIDE SEQUENCE</scope>
    <source>
        <strain evidence="10">GSE-TBD4-15B</strain>
    </source>
</reference>
<keyword evidence="5 8" id="KW-1133">Transmembrane helix</keyword>
<evidence type="ECO:0000256" key="8">
    <source>
        <dbReference type="SAM" id="Phobius"/>
    </source>
</evidence>
<organism evidence="10 11">
    <name type="scientific">Pegethrix bostrychoides GSE-TBD4-15B</name>
    <dbReference type="NCBI Taxonomy" id="2839662"/>
    <lineage>
        <taxon>Bacteria</taxon>
        <taxon>Bacillati</taxon>
        <taxon>Cyanobacteriota</taxon>
        <taxon>Cyanophyceae</taxon>
        <taxon>Oculatellales</taxon>
        <taxon>Oculatellaceae</taxon>
        <taxon>Pegethrix</taxon>
    </lineage>
</organism>
<evidence type="ECO:0000256" key="5">
    <source>
        <dbReference type="ARBA" id="ARBA00022989"/>
    </source>
</evidence>
<dbReference type="Proteomes" id="UP000707356">
    <property type="component" value="Unassembled WGS sequence"/>
</dbReference>
<dbReference type="InterPro" id="IPR001173">
    <property type="entry name" value="Glyco_trans_2-like"/>
</dbReference>
<reference evidence="10" key="2">
    <citation type="journal article" date="2022" name="Microbiol. Resour. Announc.">
        <title>Metagenome Sequencing to Explore Phylogenomics of Terrestrial Cyanobacteria.</title>
        <authorList>
            <person name="Ward R.D."/>
            <person name="Stajich J.E."/>
            <person name="Johansen J.R."/>
            <person name="Huntemann M."/>
            <person name="Clum A."/>
            <person name="Foster B."/>
            <person name="Foster B."/>
            <person name="Roux S."/>
            <person name="Palaniappan K."/>
            <person name="Varghese N."/>
            <person name="Mukherjee S."/>
            <person name="Reddy T.B.K."/>
            <person name="Daum C."/>
            <person name="Copeland A."/>
            <person name="Chen I.A."/>
            <person name="Ivanova N.N."/>
            <person name="Kyrpides N.C."/>
            <person name="Shapiro N."/>
            <person name="Eloe-Fadrosh E.A."/>
            <person name="Pietrasiak N."/>
        </authorList>
    </citation>
    <scope>NUCLEOTIDE SEQUENCE</scope>
    <source>
        <strain evidence="10">GSE-TBD4-15B</strain>
    </source>
</reference>
<protein>
    <submittedName>
        <fullName evidence="10">Glycosyltransferase family 2 protein</fullName>
    </submittedName>
</protein>
<proteinExistence type="predicted"/>
<dbReference type="Gene3D" id="3.90.550.10">
    <property type="entry name" value="Spore Coat Polysaccharide Biosynthesis Protein SpsA, Chain A"/>
    <property type="match status" value="1"/>
</dbReference>
<name>A0A951P9Z6_9CYAN</name>